<dbReference type="AlphaFoldDB" id="A0A643EUX2"/>
<dbReference type="Pfam" id="PF02423">
    <property type="entry name" value="OCD_Mu_crystall"/>
    <property type="match status" value="1"/>
</dbReference>
<dbReference type="PANTHER" id="PTHR13812">
    <property type="entry name" value="KETIMINE REDUCTASE MU-CRYSTALLIN"/>
    <property type="match status" value="1"/>
</dbReference>
<gene>
    <name evidence="2" type="ORF">F7Q93_22165</name>
</gene>
<evidence type="ECO:0000313" key="2">
    <source>
        <dbReference type="EMBL" id="KAB0566148.1"/>
    </source>
</evidence>
<dbReference type="Gene3D" id="3.40.50.720">
    <property type="entry name" value="NAD(P)-binding Rossmann-like Domain"/>
    <property type="match status" value="1"/>
</dbReference>
<proteinExistence type="inferred from homology"/>
<dbReference type="FunFam" id="3.40.50.720:FF:000311">
    <property type="entry name" value="Ornithine cyclodeaminase"/>
    <property type="match status" value="1"/>
</dbReference>
<dbReference type="GO" id="GO:0019752">
    <property type="term" value="P:carboxylic acid metabolic process"/>
    <property type="evidence" value="ECO:0007669"/>
    <property type="project" value="UniProtKB-ARBA"/>
</dbReference>
<dbReference type="InterPro" id="IPR023401">
    <property type="entry name" value="ODC_N"/>
</dbReference>
<sequence length="320" mass="34520">MTITPVNLSQDELSTLLPMKQLIAALRISFTTGCSAPAREHHSIEGLNNQQGTLLLMPAWSPSGNTRFMGVKQVNIFPGNAESGKPALNSTYNLFDGNTGEHLAAMDGNTITGLRTVAVSALAADYLARPDAKSLLVLGSGRISSLIPDAYKAIRDIDKIKIWDINIESAQRLVDALRQKGYNCEIAASLEDAVPEADIISSATLSHTPLICGKWLRPGTHVDLIGAFTSEMRESDDECVSMAKVFIDTEEVFHEGGDIVQPIKERVINRSHVQAKLADLTSGTTIGRSNNEEITLFKAVGTALADLSAATLAFQTKMRE</sequence>
<protein>
    <submittedName>
        <fullName evidence="2">Ornithine cyclodeaminase family protein</fullName>
    </submittedName>
</protein>
<comment type="caution">
    <text evidence="2">The sequence shown here is derived from an EMBL/GenBank/DDBJ whole genome shotgun (WGS) entry which is preliminary data.</text>
</comment>
<organism evidence="2">
    <name type="scientific">Brucella pituitosa</name>
    <dbReference type="NCBI Taxonomy" id="571256"/>
    <lineage>
        <taxon>Bacteria</taxon>
        <taxon>Pseudomonadati</taxon>
        <taxon>Pseudomonadota</taxon>
        <taxon>Alphaproteobacteria</taxon>
        <taxon>Hyphomicrobiales</taxon>
        <taxon>Brucellaceae</taxon>
        <taxon>Brucella/Ochrobactrum group</taxon>
        <taxon>Brucella</taxon>
    </lineage>
</organism>
<dbReference type="EMBL" id="VZPE01000014">
    <property type="protein sequence ID" value="KAB0566148.1"/>
    <property type="molecule type" value="Genomic_DNA"/>
</dbReference>
<dbReference type="PANTHER" id="PTHR13812:SF19">
    <property type="entry name" value="KETIMINE REDUCTASE MU-CRYSTALLIN"/>
    <property type="match status" value="1"/>
</dbReference>
<evidence type="ECO:0000256" key="1">
    <source>
        <dbReference type="ARBA" id="ARBA00008903"/>
    </source>
</evidence>
<name>A0A643EUX2_9HYPH</name>
<dbReference type="SUPFAM" id="SSF51735">
    <property type="entry name" value="NAD(P)-binding Rossmann-fold domains"/>
    <property type="match status" value="1"/>
</dbReference>
<dbReference type="InterPro" id="IPR036291">
    <property type="entry name" value="NAD(P)-bd_dom_sf"/>
</dbReference>
<accession>A0A643EUX2</accession>
<reference evidence="2" key="1">
    <citation type="submission" date="2019-09" db="EMBL/GenBank/DDBJ databases">
        <title>Draft genome sequences of 48 bacterial type strains from the CCUG.</title>
        <authorList>
            <person name="Tunovic T."/>
            <person name="Pineiro-Iglesias B."/>
            <person name="Unosson C."/>
            <person name="Inganas E."/>
            <person name="Ohlen M."/>
            <person name="Cardew S."/>
            <person name="Jensie-Markopoulos S."/>
            <person name="Salva-Serra F."/>
            <person name="Jaen-Luchoro D."/>
            <person name="Karlsson R."/>
            <person name="Svensson-Stadler L."/>
            <person name="Chun J."/>
            <person name="Moore E."/>
        </authorList>
    </citation>
    <scope>NUCLEOTIDE SEQUENCE</scope>
    <source>
        <strain evidence="2">CCUG 50899</strain>
    </source>
</reference>
<dbReference type="GO" id="GO:0016491">
    <property type="term" value="F:oxidoreductase activity"/>
    <property type="evidence" value="ECO:0007669"/>
    <property type="project" value="UniProtKB-ARBA"/>
</dbReference>
<dbReference type="Gene3D" id="3.30.1780.10">
    <property type="entry name" value="ornithine cyclodeaminase, domain 1"/>
    <property type="match status" value="1"/>
</dbReference>
<dbReference type="GO" id="GO:0005737">
    <property type="term" value="C:cytoplasm"/>
    <property type="evidence" value="ECO:0007669"/>
    <property type="project" value="TreeGrafter"/>
</dbReference>
<dbReference type="NCBIfam" id="NF004793">
    <property type="entry name" value="PRK06141.1"/>
    <property type="match status" value="1"/>
</dbReference>
<dbReference type="InterPro" id="IPR003462">
    <property type="entry name" value="ODC_Mu_crystall"/>
</dbReference>
<dbReference type="RefSeq" id="WP_128094891.1">
    <property type="nucleotide sequence ID" value="NZ_JBHEEN010000016.1"/>
</dbReference>
<comment type="similarity">
    <text evidence="1">Belongs to the ornithine cyclodeaminase/mu-crystallin family.</text>
</comment>
<dbReference type="PIRSF" id="PIRSF001439">
    <property type="entry name" value="CryM"/>
    <property type="match status" value="1"/>
</dbReference>